<dbReference type="AlphaFoldDB" id="A0AAV4D5C1"/>
<keyword evidence="1" id="KW-0472">Membrane</keyword>
<reference evidence="2 3" key="1">
    <citation type="journal article" date="2021" name="Elife">
        <title>Chloroplast acquisition without the gene transfer in kleptoplastic sea slugs, Plakobranchus ocellatus.</title>
        <authorList>
            <person name="Maeda T."/>
            <person name="Takahashi S."/>
            <person name="Yoshida T."/>
            <person name="Shimamura S."/>
            <person name="Takaki Y."/>
            <person name="Nagai Y."/>
            <person name="Toyoda A."/>
            <person name="Suzuki Y."/>
            <person name="Arimoto A."/>
            <person name="Ishii H."/>
            <person name="Satoh N."/>
            <person name="Nishiyama T."/>
            <person name="Hasebe M."/>
            <person name="Maruyama T."/>
            <person name="Minagawa J."/>
            <person name="Obokata J."/>
            <person name="Shigenobu S."/>
        </authorList>
    </citation>
    <scope>NUCLEOTIDE SEQUENCE [LARGE SCALE GENOMIC DNA]</scope>
</reference>
<keyword evidence="1" id="KW-0812">Transmembrane</keyword>
<evidence type="ECO:0000313" key="2">
    <source>
        <dbReference type="EMBL" id="GFO39384.1"/>
    </source>
</evidence>
<organism evidence="2 3">
    <name type="scientific">Plakobranchus ocellatus</name>
    <dbReference type="NCBI Taxonomy" id="259542"/>
    <lineage>
        <taxon>Eukaryota</taxon>
        <taxon>Metazoa</taxon>
        <taxon>Spiralia</taxon>
        <taxon>Lophotrochozoa</taxon>
        <taxon>Mollusca</taxon>
        <taxon>Gastropoda</taxon>
        <taxon>Heterobranchia</taxon>
        <taxon>Euthyneura</taxon>
        <taxon>Panpulmonata</taxon>
        <taxon>Sacoglossa</taxon>
        <taxon>Placobranchoidea</taxon>
        <taxon>Plakobranchidae</taxon>
        <taxon>Plakobranchus</taxon>
    </lineage>
</organism>
<dbReference type="Proteomes" id="UP000735302">
    <property type="component" value="Unassembled WGS sequence"/>
</dbReference>
<proteinExistence type="predicted"/>
<evidence type="ECO:0000313" key="3">
    <source>
        <dbReference type="Proteomes" id="UP000735302"/>
    </source>
</evidence>
<gene>
    <name evidence="2" type="ORF">PoB_006588900</name>
</gene>
<feature type="transmembrane region" description="Helical" evidence="1">
    <location>
        <begin position="49"/>
        <end position="67"/>
    </location>
</feature>
<keyword evidence="1" id="KW-1133">Transmembrane helix</keyword>
<name>A0AAV4D5C1_9GAST</name>
<comment type="caution">
    <text evidence="2">The sequence shown here is derived from an EMBL/GenBank/DDBJ whole genome shotgun (WGS) entry which is preliminary data.</text>
</comment>
<protein>
    <submittedName>
        <fullName evidence="2">Transposable element tcb2 transposase</fullName>
    </submittedName>
</protein>
<evidence type="ECO:0000256" key="1">
    <source>
        <dbReference type="SAM" id="Phobius"/>
    </source>
</evidence>
<dbReference type="EMBL" id="BLXT01007492">
    <property type="protein sequence ID" value="GFO39384.1"/>
    <property type="molecule type" value="Genomic_DNA"/>
</dbReference>
<accession>A0AAV4D5C1</accession>
<sequence length="215" mass="24920">MSLLLPLLPWRKDTENLGIQEPDIVEEEAMKHEQLLYVYGKVDGEMDGIAISMLIVLILSLLFNFQLFPFEEPSPLCDFAVYGGLILCTSSNLCRCAIALDSGKTFSCVRCIIRNLLERFQQRGVITDLPRSGRPRITTCAEDRFIQLQHLSNLCLTAQSTAENFQGSRKIIRDTALKRSSEVELYPHRPAKRQQVHRRNRLQWTMQHRRWTMRQ</sequence>
<keyword evidence="3" id="KW-1185">Reference proteome</keyword>